<dbReference type="SUPFAM" id="SSF69322">
    <property type="entry name" value="Tricorn protease domain 2"/>
    <property type="match status" value="1"/>
</dbReference>
<proteinExistence type="predicted"/>
<name>A0A942SXH4_9BACI</name>
<keyword evidence="1" id="KW-0732">Signal</keyword>
<feature type="chain" id="PRO_5039556688" description="ABC transporter" evidence="1">
    <location>
        <begin position="24"/>
        <end position="394"/>
    </location>
</feature>
<reference evidence="2" key="1">
    <citation type="submission" date="2021-05" db="EMBL/GenBank/DDBJ databases">
        <title>Novel Bacillus species.</title>
        <authorList>
            <person name="Liu G."/>
        </authorList>
    </citation>
    <scope>NUCLEOTIDE SEQUENCE</scope>
    <source>
        <strain evidence="2">FJAT-50051</strain>
    </source>
</reference>
<feature type="signal peptide" evidence="1">
    <location>
        <begin position="1"/>
        <end position="23"/>
    </location>
</feature>
<dbReference type="EMBL" id="JAGYPE010000002">
    <property type="protein sequence ID" value="MBS4182039.1"/>
    <property type="molecule type" value="Genomic_DNA"/>
</dbReference>
<evidence type="ECO:0000256" key="1">
    <source>
        <dbReference type="SAM" id="SignalP"/>
    </source>
</evidence>
<dbReference type="AlphaFoldDB" id="A0A942SXH4"/>
<accession>A0A942SXH4</accession>
<evidence type="ECO:0000313" key="2">
    <source>
        <dbReference type="EMBL" id="MBS4182039.1"/>
    </source>
</evidence>
<protein>
    <recommendedName>
        <fullName evidence="3">ABC transporter</fullName>
    </recommendedName>
</protein>
<gene>
    <name evidence="2" type="ORF">KHB02_11650</name>
</gene>
<comment type="caution">
    <text evidence="2">The sequence shown here is derived from an EMBL/GenBank/DDBJ whole genome shotgun (WGS) entry which is preliminary data.</text>
</comment>
<evidence type="ECO:0008006" key="3">
    <source>
        <dbReference type="Google" id="ProtNLM"/>
    </source>
</evidence>
<sequence length="394" mass="40174">MTQHHPHQTRSRLLATLALTAGAAITLTACSSGSPTPASTTEAAKPHGYVAGATEAQEPQLRLLSVSEGGEVGLHDLLSGEDDDLDDVEAPEHHATDGRFLVTTGADHTTILDGGAWTVDHGDHTHYYAAEPRVVGTLDGTGPVDVHSSETVTTVSWPDAGRSVALDRAALGQGDVEVVAEVDAGVLLPVTDGFVAATDDGVGVLDADGEPAAGATTTACAEPAGGIVTRAGATIGCADGAVIVDDSGTATTVALPDGAPRATSFHARAGRPTVAGIAGDVGYWLLDTRQGSWRLVETERPVTAVTAVDDDEEHVVAVQDDGRVVVTDGTGASNSTEPLLEDQATPLLQLDAQRAYLADPTDGVVHEVDFADGARVARTIELGTTPAAFAEVGL</sequence>
<organism evidence="2">
    <name type="scientific">Neobacillus citreus</name>
    <dbReference type="NCBI Taxonomy" id="2833578"/>
    <lineage>
        <taxon>Bacteria</taxon>
        <taxon>Bacillati</taxon>
        <taxon>Bacillota</taxon>
        <taxon>Bacilli</taxon>
        <taxon>Bacillales</taxon>
        <taxon>Bacillaceae</taxon>
        <taxon>Neobacillus</taxon>
    </lineage>
</organism>